<proteinExistence type="predicted"/>
<keyword evidence="1" id="KW-1133">Transmembrane helix</keyword>
<dbReference type="InterPro" id="IPR045584">
    <property type="entry name" value="Pilin-like"/>
</dbReference>
<dbReference type="AlphaFoldDB" id="A0A2M7H1T8"/>
<dbReference type="Proteomes" id="UP000230215">
    <property type="component" value="Unassembled WGS sequence"/>
</dbReference>
<organism evidence="2 3">
    <name type="scientific">Candidatus Nealsonbacteria bacterium CG15_BIG_FIL_POST_REV_8_21_14_020_37_12</name>
    <dbReference type="NCBI Taxonomy" id="1974716"/>
    <lineage>
        <taxon>Bacteria</taxon>
        <taxon>Candidatus Nealsoniibacteriota</taxon>
    </lineage>
</organism>
<evidence type="ECO:0000256" key="1">
    <source>
        <dbReference type="SAM" id="Phobius"/>
    </source>
</evidence>
<evidence type="ECO:0000313" key="3">
    <source>
        <dbReference type="Proteomes" id="UP000230215"/>
    </source>
</evidence>
<name>A0A2M7H1T8_9BACT</name>
<gene>
    <name evidence="2" type="ORF">COW25_00575</name>
</gene>
<reference evidence="3" key="1">
    <citation type="submission" date="2017-09" db="EMBL/GenBank/DDBJ databases">
        <title>Depth-based differentiation of microbial function through sediment-hosted aquifers and enrichment of novel symbionts in the deep terrestrial subsurface.</title>
        <authorList>
            <person name="Probst A.J."/>
            <person name="Ladd B."/>
            <person name="Jarett J.K."/>
            <person name="Geller-Mcgrath D.E."/>
            <person name="Sieber C.M.K."/>
            <person name="Emerson J.B."/>
            <person name="Anantharaman K."/>
            <person name="Thomas B.C."/>
            <person name="Malmstrom R."/>
            <person name="Stieglmeier M."/>
            <person name="Klingl A."/>
            <person name="Woyke T."/>
            <person name="Ryan C.M."/>
            <person name="Banfield J.F."/>
        </authorList>
    </citation>
    <scope>NUCLEOTIDE SEQUENCE [LARGE SCALE GENOMIC DNA]</scope>
</reference>
<evidence type="ECO:0008006" key="4">
    <source>
        <dbReference type="Google" id="ProtNLM"/>
    </source>
</evidence>
<keyword evidence="1" id="KW-0472">Membrane</keyword>
<sequence length="324" mass="36349">MKEKSFTPHHFSFENNIMFNQASSSLIKTKNGAGFTLIEVLTIVGILIVLIALSIPALRFFQKESDLNNSAEEIINTLRIAQNKTLASEGASQWGGYFTTSTSPHQYILFQGSSYQARATSSDEIHKLPETVEIYEINLWGGNEVVFERVTGHASSTSQFGKVTIRLKTDISKAKTVYIENSGQVGLTSPTIPSEASRIKDSRHVHFDYNQSVQEAVTLHLIFPDYPADNYDISFQDYLNIDKTEFDWEGIVLVGPEGNKTEQKLKIHTHSLTIFAAQFCIHRDRRHNDKALNITLDTENLINYTGAGEESKGLSSWVGEPQRQ</sequence>
<dbReference type="PROSITE" id="PS00409">
    <property type="entry name" value="PROKAR_NTER_METHYL"/>
    <property type="match status" value="1"/>
</dbReference>
<dbReference type="EMBL" id="PFGB01000018">
    <property type="protein sequence ID" value="PIW35240.1"/>
    <property type="molecule type" value="Genomic_DNA"/>
</dbReference>
<accession>A0A2M7H1T8</accession>
<dbReference type="InterPro" id="IPR012902">
    <property type="entry name" value="N_methyl_site"/>
</dbReference>
<evidence type="ECO:0000313" key="2">
    <source>
        <dbReference type="EMBL" id="PIW35240.1"/>
    </source>
</evidence>
<dbReference type="Gene3D" id="3.30.700.10">
    <property type="entry name" value="Glycoprotein, Type 4 Pilin"/>
    <property type="match status" value="1"/>
</dbReference>
<dbReference type="SUPFAM" id="SSF54523">
    <property type="entry name" value="Pili subunits"/>
    <property type="match status" value="1"/>
</dbReference>
<keyword evidence="1" id="KW-0812">Transmembrane</keyword>
<protein>
    <recommendedName>
        <fullName evidence="4">Prepilin-type N-terminal cleavage/methylation domain-containing protein</fullName>
    </recommendedName>
</protein>
<comment type="caution">
    <text evidence="2">The sequence shown here is derived from an EMBL/GenBank/DDBJ whole genome shotgun (WGS) entry which is preliminary data.</text>
</comment>
<feature type="transmembrane region" description="Helical" evidence="1">
    <location>
        <begin position="33"/>
        <end position="55"/>
    </location>
</feature>